<feature type="domain" description="Amine oxidase" evidence="5">
    <location>
        <begin position="22"/>
        <end position="109"/>
    </location>
</feature>
<protein>
    <recommendedName>
        <fullName evidence="3">monoamine oxidase</fullName>
        <ecNumber evidence="3">1.4.3.4</ecNumber>
    </recommendedName>
</protein>
<reference evidence="6" key="1">
    <citation type="submission" date="2021-11" db="EMBL/GenBank/DDBJ databases">
        <authorList>
            <person name="Schell T."/>
        </authorList>
    </citation>
    <scope>NUCLEOTIDE SEQUENCE</scope>
    <source>
        <strain evidence="6">M5</strain>
    </source>
</reference>
<evidence type="ECO:0000256" key="1">
    <source>
        <dbReference type="ARBA" id="ARBA00004362"/>
    </source>
</evidence>
<sequence length="170" mass="19069">MEVRKSTNKAEESDVIVIGCGLSGLTAAYEIFKIEPNTNLCLLEAKDRLGGRTLTHEIDIGDGQKAKFDLGGQWVASSQPDILEILEELNIETYPQFIDGTKVMQVGHNNVIRTYQSDIPSLGSFWGVIELQLFIWKAERLAKQISIEDPYSWDQAQEYDAMTMDHGNVC</sequence>
<dbReference type="Pfam" id="PF01593">
    <property type="entry name" value="Amino_oxidase"/>
    <property type="match status" value="1"/>
</dbReference>
<gene>
    <name evidence="6" type="ORF">DGAL_LOCUS12211</name>
</gene>
<comment type="similarity">
    <text evidence="2">Belongs to the flavin monoamine oxidase family.</text>
</comment>
<dbReference type="EMBL" id="CAKKLH010000287">
    <property type="protein sequence ID" value="CAH0108806.1"/>
    <property type="molecule type" value="Genomic_DNA"/>
</dbReference>
<evidence type="ECO:0000256" key="4">
    <source>
        <dbReference type="ARBA" id="ARBA00048448"/>
    </source>
</evidence>
<dbReference type="Proteomes" id="UP000789390">
    <property type="component" value="Unassembled WGS sequence"/>
</dbReference>
<name>A0A8J2W8F0_9CRUS</name>
<dbReference type="PANTHER" id="PTHR43563:SF14">
    <property type="entry name" value="AMINE OXIDASE"/>
    <property type="match status" value="1"/>
</dbReference>
<comment type="subcellular location">
    <subcellularLocation>
        <location evidence="1">Mitochondrion outer membrane</location>
        <topology evidence="1">Single-pass type IV membrane protein</topology>
        <orientation evidence="1">Cytoplasmic side</orientation>
    </subcellularLocation>
</comment>
<dbReference type="OrthoDB" id="5046242at2759"/>
<accession>A0A8J2W8F0</accession>
<keyword evidence="7" id="KW-1185">Reference proteome</keyword>
<evidence type="ECO:0000256" key="2">
    <source>
        <dbReference type="ARBA" id="ARBA00005995"/>
    </source>
</evidence>
<dbReference type="GO" id="GO:0005741">
    <property type="term" value="C:mitochondrial outer membrane"/>
    <property type="evidence" value="ECO:0007669"/>
    <property type="project" value="UniProtKB-SubCell"/>
</dbReference>
<dbReference type="InterPro" id="IPR036188">
    <property type="entry name" value="FAD/NAD-bd_sf"/>
</dbReference>
<evidence type="ECO:0000313" key="6">
    <source>
        <dbReference type="EMBL" id="CAH0108806.1"/>
    </source>
</evidence>
<comment type="catalytic activity">
    <reaction evidence="4">
        <text>a secondary aliphatic amine + O2 + H2O = a primary amine + an aldehyde + H2O2</text>
        <dbReference type="Rhea" id="RHEA:26414"/>
        <dbReference type="ChEBI" id="CHEBI:15377"/>
        <dbReference type="ChEBI" id="CHEBI:15379"/>
        <dbReference type="ChEBI" id="CHEBI:16240"/>
        <dbReference type="ChEBI" id="CHEBI:17478"/>
        <dbReference type="ChEBI" id="CHEBI:58855"/>
        <dbReference type="ChEBI" id="CHEBI:65296"/>
        <dbReference type="EC" id="1.4.3.4"/>
    </reaction>
</comment>
<dbReference type="InterPro" id="IPR002937">
    <property type="entry name" value="Amino_oxidase"/>
</dbReference>
<dbReference type="AlphaFoldDB" id="A0A8J2W8F0"/>
<evidence type="ECO:0000256" key="3">
    <source>
        <dbReference type="ARBA" id="ARBA00012804"/>
    </source>
</evidence>
<evidence type="ECO:0000313" key="7">
    <source>
        <dbReference type="Proteomes" id="UP000789390"/>
    </source>
</evidence>
<comment type="caution">
    <text evidence="6">The sequence shown here is derived from an EMBL/GenBank/DDBJ whole genome shotgun (WGS) entry which is preliminary data.</text>
</comment>
<dbReference type="InterPro" id="IPR050703">
    <property type="entry name" value="Flavin_MAO"/>
</dbReference>
<evidence type="ECO:0000259" key="5">
    <source>
        <dbReference type="Pfam" id="PF01593"/>
    </source>
</evidence>
<dbReference type="Gene3D" id="3.50.50.60">
    <property type="entry name" value="FAD/NAD(P)-binding domain"/>
    <property type="match status" value="1"/>
</dbReference>
<dbReference type="SUPFAM" id="SSF51905">
    <property type="entry name" value="FAD/NAD(P)-binding domain"/>
    <property type="match status" value="1"/>
</dbReference>
<dbReference type="PANTHER" id="PTHR43563">
    <property type="entry name" value="AMINE OXIDASE"/>
    <property type="match status" value="1"/>
</dbReference>
<dbReference type="EC" id="1.4.3.4" evidence="3"/>
<proteinExistence type="inferred from homology"/>
<dbReference type="GO" id="GO:0097621">
    <property type="term" value="F:monoamine oxidase activity"/>
    <property type="evidence" value="ECO:0007669"/>
    <property type="project" value="UniProtKB-EC"/>
</dbReference>
<organism evidence="6 7">
    <name type="scientific">Daphnia galeata</name>
    <dbReference type="NCBI Taxonomy" id="27404"/>
    <lineage>
        <taxon>Eukaryota</taxon>
        <taxon>Metazoa</taxon>
        <taxon>Ecdysozoa</taxon>
        <taxon>Arthropoda</taxon>
        <taxon>Crustacea</taxon>
        <taxon>Branchiopoda</taxon>
        <taxon>Diplostraca</taxon>
        <taxon>Cladocera</taxon>
        <taxon>Anomopoda</taxon>
        <taxon>Daphniidae</taxon>
        <taxon>Daphnia</taxon>
    </lineage>
</organism>